<dbReference type="InParanoid" id="A0A1Z5KDD5"/>
<organism evidence="2 3">
    <name type="scientific">Fistulifera solaris</name>
    <name type="common">Oleaginous diatom</name>
    <dbReference type="NCBI Taxonomy" id="1519565"/>
    <lineage>
        <taxon>Eukaryota</taxon>
        <taxon>Sar</taxon>
        <taxon>Stramenopiles</taxon>
        <taxon>Ochrophyta</taxon>
        <taxon>Bacillariophyta</taxon>
        <taxon>Bacillariophyceae</taxon>
        <taxon>Bacillariophycidae</taxon>
        <taxon>Naviculales</taxon>
        <taxon>Naviculaceae</taxon>
        <taxon>Fistulifera</taxon>
    </lineage>
</organism>
<dbReference type="EMBL" id="BDSP01000205">
    <property type="protein sequence ID" value="GAX23968.1"/>
    <property type="molecule type" value="Genomic_DNA"/>
</dbReference>
<proteinExistence type="predicted"/>
<gene>
    <name evidence="2" type="ORF">FisN_26Lu034</name>
</gene>
<keyword evidence="1" id="KW-0732">Signal</keyword>
<dbReference type="Proteomes" id="UP000198406">
    <property type="component" value="Unassembled WGS sequence"/>
</dbReference>
<reference evidence="2 3" key="1">
    <citation type="journal article" date="2015" name="Plant Cell">
        <title>Oil accumulation by the oleaginous diatom Fistulifera solaris as revealed by the genome and transcriptome.</title>
        <authorList>
            <person name="Tanaka T."/>
            <person name="Maeda Y."/>
            <person name="Veluchamy A."/>
            <person name="Tanaka M."/>
            <person name="Abida H."/>
            <person name="Marechal E."/>
            <person name="Bowler C."/>
            <person name="Muto M."/>
            <person name="Sunaga Y."/>
            <person name="Tanaka M."/>
            <person name="Yoshino T."/>
            <person name="Taniguchi T."/>
            <person name="Fukuda Y."/>
            <person name="Nemoto M."/>
            <person name="Matsumoto M."/>
            <person name="Wong P.S."/>
            <person name="Aburatani S."/>
            <person name="Fujibuchi W."/>
        </authorList>
    </citation>
    <scope>NUCLEOTIDE SEQUENCE [LARGE SCALE GENOMIC DNA]</scope>
    <source>
        <strain evidence="2 3">JPCC DA0580</strain>
    </source>
</reference>
<evidence type="ECO:0008006" key="4">
    <source>
        <dbReference type="Google" id="ProtNLM"/>
    </source>
</evidence>
<evidence type="ECO:0000313" key="2">
    <source>
        <dbReference type="EMBL" id="GAX23968.1"/>
    </source>
</evidence>
<keyword evidence="3" id="KW-1185">Reference proteome</keyword>
<name>A0A1Z5KDD5_FISSO</name>
<comment type="caution">
    <text evidence="2">The sequence shown here is derived from an EMBL/GenBank/DDBJ whole genome shotgun (WGS) entry which is preliminary data.</text>
</comment>
<accession>A0A1Z5KDD5</accession>
<feature type="signal peptide" evidence="1">
    <location>
        <begin position="1"/>
        <end position="21"/>
    </location>
</feature>
<dbReference type="AlphaFoldDB" id="A0A1Z5KDD5"/>
<sequence>MKCSSYGPFITLSLLTTTVRAAIEVQAFREPMTLEEKQALVQDDGSRRSMRELQTALTYKGEICSAEAQGMMPCNTFNTICQPDKFDYWLFNLQAGITYTIEVDRITCGLDPSMSLLAGFGTVLPGGCDGRSGSAELAFITYADDNDSLPGSCSGVPSPFSDPKFSVTPDTDGPFTLAVSNFASNIDSCTGALGYQYKVIINPAPSCI</sequence>
<evidence type="ECO:0000256" key="1">
    <source>
        <dbReference type="SAM" id="SignalP"/>
    </source>
</evidence>
<protein>
    <recommendedName>
        <fullName evidence="4">Pherophorin domain-containing protein</fullName>
    </recommendedName>
</protein>
<evidence type="ECO:0000313" key="3">
    <source>
        <dbReference type="Proteomes" id="UP000198406"/>
    </source>
</evidence>
<feature type="chain" id="PRO_5012261283" description="Pherophorin domain-containing protein" evidence="1">
    <location>
        <begin position="22"/>
        <end position="208"/>
    </location>
</feature>